<keyword evidence="3" id="KW-0240">DNA-directed RNA polymerase</keyword>
<dbReference type="GO" id="GO:0006351">
    <property type="term" value="P:DNA-templated transcription"/>
    <property type="evidence" value="ECO:0007669"/>
    <property type="project" value="InterPro"/>
</dbReference>
<name>A0A1X7TLS9_AMPQE</name>
<dbReference type="InterPro" id="IPR009668">
    <property type="entry name" value="RNA_pol-assoc_fac_A49-like"/>
</dbReference>
<dbReference type="OrthoDB" id="532500at2759"/>
<dbReference type="InParanoid" id="A0A1X7TLS9"/>
<comment type="subcellular location">
    <subcellularLocation>
        <location evidence="1">Nucleus</location>
        <location evidence="1">Nucleolus</location>
    </subcellularLocation>
</comment>
<proteinExistence type="inferred from homology"/>
<dbReference type="PANTHER" id="PTHR14440">
    <property type="entry name" value="DNA-DIRECTED RNA POLYMERASE I SUBUNIT RPA49"/>
    <property type="match status" value="1"/>
</dbReference>
<keyword evidence="4" id="KW-0804">Transcription</keyword>
<dbReference type="GO" id="GO:0003677">
    <property type="term" value="F:DNA binding"/>
    <property type="evidence" value="ECO:0007669"/>
    <property type="project" value="InterPro"/>
</dbReference>
<reference evidence="6" key="2">
    <citation type="submission" date="2017-05" db="UniProtKB">
        <authorList>
            <consortium name="EnsemblMetazoa"/>
        </authorList>
    </citation>
    <scope>IDENTIFICATION</scope>
</reference>
<dbReference type="KEGG" id="aqu:100639960"/>
<evidence type="ECO:0000256" key="4">
    <source>
        <dbReference type="ARBA" id="ARBA00023163"/>
    </source>
</evidence>
<evidence type="ECO:0008006" key="8">
    <source>
        <dbReference type="Google" id="ProtNLM"/>
    </source>
</evidence>
<evidence type="ECO:0000256" key="1">
    <source>
        <dbReference type="ARBA" id="ARBA00004604"/>
    </source>
</evidence>
<dbReference type="GO" id="GO:0000428">
    <property type="term" value="C:DNA-directed RNA polymerase complex"/>
    <property type="evidence" value="ECO:0007669"/>
    <property type="project" value="UniProtKB-KW"/>
</dbReference>
<gene>
    <name evidence="6" type="primary">100639960</name>
</gene>
<dbReference type="STRING" id="400682.A0A1X7TLS9"/>
<dbReference type="AlphaFoldDB" id="A0A1X7TLS9"/>
<dbReference type="EnsemblMetazoa" id="XM_003390247.3">
    <property type="protein sequence ID" value="XP_003390295.2"/>
    <property type="gene ID" value="LOC100639960"/>
</dbReference>
<sequence>MEVTREVTHVTIKEADKGEPISLLSFSNGRLDSCSDVKAKHSLYQEKGMKRRTLVTKTDHMTYIGTNYETEGTMNTFPFRKYMVGVLDKETGTMELHNTDIFHMTPYIKGKTDTPVTDPNPSKRKAISKEEYSEGLEKVMMSFGSSRAKKAWSAAKRNHIDSLRLEETLAPAVSHIETEMDKTMNELDDVPEQTVQTNPYLPVCNTDAATPDEVYLLNDLISTEEMKLLKSTATSLIEGKTTLSGTLVKEEERSQFLLTNFSMASSSTVRPVELVSMLFYCDYLITLYKSSPKTVQRFGLQKCSSIPHFMHSSLLDKFTEGGGGGRAGAKGAQGSFSSKMKDKVMSYLFAIALRFSGYTLNSSVLQKDLQISSNKVMSMFRVLGCSVSLDKSVSSGLKQYNITLKVPPVFPTSNRKKRKL</sequence>
<evidence type="ECO:0000256" key="5">
    <source>
        <dbReference type="ARBA" id="ARBA00023242"/>
    </source>
</evidence>
<evidence type="ECO:0000313" key="7">
    <source>
        <dbReference type="Proteomes" id="UP000007879"/>
    </source>
</evidence>
<dbReference type="EnsemblMetazoa" id="Aqu2.1.15593_001">
    <property type="protein sequence ID" value="Aqu2.1.15593_001"/>
    <property type="gene ID" value="Aqu2.1.15593"/>
</dbReference>
<dbReference type="Pfam" id="PF06870">
    <property type="entry name" value="RNA_pol_I_A49"/>
    <property type="match status" value="1"/>
</dbReference>
<dbReference type="GO" id="GO:0005730">
    <property type="term" value="C:nucleolus"/>
    <property type="evidence" value="ECO:0007669"/>
    <property type="project" value="UniProtKB-SubCell"/>
</dbReference>
<organism evidence="6">
    <name type="scientific">Amphimedon queenslandica</name>
    <name type="common">Sponge</name>
    <dbReference type="NCBI Taxonomy" id="400682"/>
    <lineage>
        <taxon>Eukaryota</taxon>
        <taxon>Metazoa</taxon>
        <taxon>Porifera</taxon>
        <taxon>Demospongiae</taxon>
        <taxon>Heteroscleromorpha</taxon>
        <taxon>Haplosclerida</taxon>
        <taxon>Niphatidae</taxon>
        <taxon>Amphimedon</taxon>
    </lineage>
</organism>
<keyword evidence="7" id="KW-1185">Reference proteome</keyword>
<evidence type="ECO:0000313" key="6">
    <source>
        <dbReference type="EnsemblMetazoa" id="Aqu2.1.15593_001"/>
    </source>
</evidence>
<reference evidence="7" key="1">
    <citation type="journal article" date="2010" name="Nature">
        <title>The Amphimedon queenslandica genome and the evolution of animal complexity.</title>
        <authorList>
            <person name="Srivastava M."/>
            <person name="Simakov O."/>
            <person name="Chapman J."/>
            <person name="Fahey B."/>
            <person name="Gauthier M.E."/>
            <person name="Mitros T."/>
            <person name="Richards G.S."/>
            <person name="Conaco C."/>
            <person name="Dacre M."/>
            <person name="Hellsten U."/>
            <person name="Larroux C."/>
            <person name="Putnam N.H."/>
            <person name="Stanke M."/>
            <person name="Adamska M."/>
            <person name="Darling A."/>
            <person name="Degnan S.M."/>
            <person name="Oakley T.H."/>
            <person name="Plachetzki D.C."/>
            <person name="Zhai Y."/>
            <person name="Adamski M."/>
            <person name="Calcino A."/>
            <person name="Cummins S.F."/>
            <person name="Goodstein D.M."/>
            <person name="Harris C."/>
            <person name="Jackson D.J."/>
            <person name="Leys S.P."/>
            <person name="Shu S."/>
            <person name="Woodcroft B.J."/>
            <person name="Vervoort M."/>
            <person name="Kosik K.S."/>
            <person name="Manning G."/>
            <person name="Degnan B.M."/>
            <person name="Rokhsar D.S."/>
        </authorList>
    </citation>
    <scope>NUCLEOTIDE SEQUENCE [LARGE SCALE GENOMIC DNA]</scope>
</reference>
<keyword evidence="5" id="KW-0539">Nucleus</keyword>
<accession>A0A1X7TLS9</accession>
<evidence type="ECO:0000256" key="3">
    <source>
        <dbReference type="ARBA" id="ARBA00022478"/>
    </source>
</evidence>
<comment type="similarity">
    <text evidence="2">Belongs to the eukaryotic RPA49/POLR1E RNA polymerase subunit family.</text>
</comment>
<dbReference type="Proteomes" id="UP000007879">
    <property type="component" value="Unassembled WGS sequence"/>
</dbReference>
<evidence type="ECO:0000256" key="2">
    <source>
        <dbReference type="ARBA" id="ARBA00009430"/>
    </source>
</evidence>
<protein>
    <recommendedName>
        <fullName evidence="8">DNA-directed RNA polymerase I subunit RPA49</fullName>
    </recommendedName>
</protein>